<sequence>MAALMMATPALIPSSLPTTYLLTPVAPEVPCSTLASPEGDYTWGAHVATPVLTLPPLPPPSGPGVSTLPPLPPPPARISVASVRAPGEEAMRGGARGAGMTLECVLAAQGIDAPASQMTGGSGGLAPLANWAPLHAASATSSSAASGGTRPKNNIKQTSSSFVQRISTHGELNKILAARSEGECFG</sequence>
<dbReference type="GeneID" id="37271827"/>
<evidence type="ECO:0000313" key="2">
    <source>
        <dbReference type="Proteomes" id="UP000245946"/>
    </source>
</evidence>
<dbReference type="RefSeq" id="XP_025596976.1">
    <property type="nucleotide sequence ID" value="XM_025744283.1"/>
</dbReference>
<dbReference type="EMBL" id="KZ819298">
    <property type="protein sequence ID" value="PWN96697.1"/>
    <property type="molecule type" value="Genomic_DNA"/>
</dbReference>
<gene>
    <name evidence="1" type="ORF">FA09DRAFT_340055</name>
</gene>
<dbReference type="AlphaFoldDB" id="A0A316Z4K4"/>
<accession>A0A316Z4K4</accession>
<organism evidence="1 2">
    <name type="scientific">Tilletiopsis washingtonensis</name>
    <dbReference type="NCBI Taxonomy" id="58919"/>
    <lineage>
        <taxon>Eukaryota</taxon>
        <taxon>Fungi</taxon>
        <taxon>Dikarya</taxon>
        <taxon>Basidiomycota</taxon>
        <taxon>Ustilaginomycotina</taxon>
        <taxon>Exobasidiomycetes</taxon>
        <taxon>Entylomatales</taxon>
        <taxon>Entylomatales incertae sedis</taxon>
        <taxon>Tilletiopsis</taxon>
    </lineage>
</organism>
<feature type="non-terminal residue" evidence="1">
    <location>
        <position position="186"/>
    </location>
</feature>
<proteinExistence type="predicted"/>
<protein>
    <submittedName>
        <fullName evidence="1">Uncharacterized protein</fullName>
    </submittedName>
</protein>
<name>A0A316Z4K4_9BASI</name>
<dbReference type="STRING" id="58919.A0A316Z4K4"/>
<reference evidence="1 2" key="1">
    <citation type="journal article" date="2018" name="Mol. Biol. Evol.">
        <title>Broad Genomic Sampling Reveals a Smut Pathogenic Ancestry of the Fungal Clade Ustilaginomycotina.</title>
        <authorList>
            <person name="Kijpornyongpan T."/>
            <person name="Mondo S.J."/>
            <person name="Barry K."/>
            <person name="Sandor L."/>
            <person name="Lee J."/>
            <person name="Lipzen A."/>
            <person name="Pangilinan J."/>
            <person name="LaButti K."/>
            <person name="Hainaut M."/>
            <person name="Henrissat B."/>
            <person name="Grigoriev I.V."/>
            <person name="Spatafora J.W."/>
            <person name="Aime M.C."/>
        </authorList>
    </citation>
    <scope>NUCLEOTIDE SEQUENCE [LARGE SCALE GENOMIC DNA]</scope>
    <source>
        <strain evidence="1 2">MCA 4186</strain>
    </source>
</reference>
<keyword evidence="2" id="KW-1185">Reference proteome</keyword>
<evidence type="ECO:0000313" key="1">
    <source>
        <dbReference type="EMBL" id="PWN96697.1"/>
    </source>
</evidence>
<dbReference type="Proteomes" id="UP000245946">
    <property type="component" value="Unassembled WGS sequence"/>
</dbReference>